<dbReference type="EMBL" id="JADBEC010000001">
    <property type="protein sequence ID" value="MBE1505880.1"/>
    <property type="molecule type" value="Genomic_DNA"/>
</dbReference>
<accession>A0ABR9IRQ4</accession>
<dbReference type="SUPFAM" id="SSF53756">
    <property type="entry name" value="UDP-Glycosyltransferase/glycogen phosphorylase"/>
    <property type="match status" value="1"/>
</dbReference>
<feature type="domain" description="Glycosyltransferase subfamily 4-like N-terminal" evidence="1">
    <location>
        <begin position="38"/>
        <end position="189"/>
    </location>
</feature>
<dbReference type="RefSeq" id="WP_192729669.1">
    <property type="nucleotide sequence ID" value="NZ_BAAAVL010000005.1"/>
</dbReference>
<sequence>MLQRPSNSYSGESWASAAAAGAVPERLVIVTDAWHPQVNGVVRSIENTNRELARMGVEVSMVTPERFASIPCPTYPEIRLSIAWYRRIAREIEKHNPSYVHIATEGPLGLSARRWCIRKRMPFSTSYHTRFPEYVSARLPIPQGWLYAFVRWFHNGGAGCMVATPSLARELSAKGIKNLMPWSRGIDATQFHPMPLEEKPFGLARPIFMTVGRVALEKNLPAFLDLDLPGSKVVVGDGPARAELEERYPDVHFTGVKFGEELAKAYAQADVFVFPSLTDTFGNTILEALASGVPVAAYPVTGPLDIIGEDSAVGALNGDLRAACLAALSGSREKARELAMQYSWETATLQFINNIRAANGVITPKWKKAWQYATKSLPRSKKPGDPAGPLPSAD</sequence>
<organism evidence="2 3">
    <name type="scientific">Rhizobium viscosum</name>
    <name type="common">Arthrobacter viscosus</name>
    <dbReference type="NCBI Taxonomy" id="1673"/>
    <lineage>
        <taxon>Bacteria</taxon>
        <taxon>Pseudomonadati</taxon>
        <taxon>Pseudomonadota</taxon>
        <taxon>Alphaproteobacteria</taxon>
        <taxon>Hyphomicrobiales</taxon>
        <taxon>Rhizobiaceae</taxon>
        <taxon>Rhizobium/Agrobacterium group</taxon>
        <taxon>Rhizobium</taxon>
    </lineage>
</organism>
<comment type="caution">
    <text evidence="2">The sequence shown here is derived from an EMBL/GenBank/DDBJ whole genome shotgun (WGS) entry which is preliminary data.</text>
</comment>
<dbReference type="Pfam" id="PF13439">
    <property type="entry name" value="Glyco_transf_4"/>
    <property type="match status" value="1"/>
</dbReference>
<gene>
    <name evidence="2" type="ORF">H4W29_003061</name>
</gene>
<evidence type="ECO:0000313" key="2">
    <source>
        <dbReference type="EMBL" id="MBE1505880.1"/>
    </source>
</evidence>
<proteinExistence type="predicted"/>
<dbReference type="Proteomes" id="UP000620262">
    <property type="component" value="Unassembled WGS sequence"/>
</dbReference>
<dbReference type="Pfam" id="PF13692">
    <property type="entry name" value="Glyco_trans_1_4"/>
    <property type="match status" value="1"/>
</dbReference>
<dbReference type="InterPro" id="IPR050194">
    <property type="entry name" value="Glycosyltransferase_grp1"/>
</dbReference>
<evidence type="ECO:0000313" key="3">
    <source>
        <dbReference type="Proteomes" id="UP000620262"/>
    </source>
</evidence>
<dbReference type="PANTHER" id="PTHR45947:SF3">
    <property type="entry name" value="SULFOQUINOVOSYL TRANSFERASE SQD2"/>
    <property type="match status" value="1"/>
</dbReference>
<dbReference type="CDD" id="cd03814">
    <property type="entry name" value="GT4-like"/>
    <property type="match status" value="1"/>
</dbReference>
<protein>
    <submittedName>
        <fullName evidence="2">Glycosyltransferase involved in cell wall biosynthesis</fullName>
    </submittedName>
</protein>
<keyword evidence="3" id="KW-1185">Reference proteome</keyword>
<evidence type="ECO:0000259" key="1">
    <source>
        <dbReference type="Pfam" id="PF13439"/>
    </source>
</evidence>
<name>A0ABR9IRQ4_RHIVS</name>
<dbReference type="PANTHER" id="PTHR45947">
    <property type="entry name" value="SULFOQUINOVOSYL TRANSFERASE SQD2"/>
    <property type="match status" value="1"/>
</dbReference>
<dbReference type="InterPro" id="IPR028098">
    <property type="entry name" value="Glyco_trans_4-like_N"/>
</dbReference>
<dbReference type="Gene3D" id="3.40.50.2000">
    <property type="entry name" value="Glycogen Phosphorylase B"/>
    <property type="match status" value="2"/>
</dbReference>
<reference evidence="2 3" key="1">
    <citation type="submission" date="2020-10" db="EMBL/GenBank/DDBJ databases">
        <title>Sequencing the genomes of 1000 actinobacteria strains.</title>
        <authorList>
            <person name="Klenk H.-P."/>
        </authorList>
    </citation>
    <scope>NUCLEOTIDE SEQUENCE [LARGE SCALE GENOMIC DNA]</scope>
    <source>
        <strain evidence="2 3">DSM 7307</strain>
    </source>
</reference>